<evidence type="ECO:0000256" key="3">
    <source>
        <dbReference type="SAM" id="MobiDB-lite"/>
    </source>
</evidence>
<dbReference type="InterPro" id="IPR000504">
    <property type="entry name" value="RRM_dom"/>
</dbReference>
<dbReference type="EMBL" id="DF196792">
    <property type="protein sequence ID" value="GAC77394.1"/>
    <property type="molecule type" value="Genomic_DNA"/>
</dbReference>
<feature type="compositionally biased region" description="Acidic residues" evidence="3">
    <location>
        <begin position="1172"/>
        <end position="1188"/>
    </location>
</feature>
<gene>
    <name evidence="5" type="ORF">PANT_26d00030</name>
</gene>
<keyword evidence="1 2" id="KW-0694">RNA-binding</keyword>
<feature type="compositionally biased region" description="Polar residues" evidence="3">
    <location>
        <begin position="834"/>
        <end position="854"/>
    </location>
</feature>
<dbReference type="InterPro" id="IPR012677">
    <property type="entry name" value="Nucleotide-bd_a/b_plait_sf"/>
</dbReference>
<organism evidence="5 6">
    <name type="scientific">Pseudozyma antarctica (strain T-34)</name>
    <name type="common">Yeast</name>
    <name type="synonym">Candida antarctica</name>
    <dbReference type="NCBI Taxonomy" id="1151754"/>
    <lineage>
        <taxon>Eukaryota</taxon>
        <taxon>Fungi</taxon>
        <taxon>Dikarya</taxon>
        <taxon>Basidiomycota</taxon>
        <taxon>Ustilaginomycotina</taxon>
        <taxon>Ustilaginomycetes</taxon>
        <taxon>Ustilaginales</taxon>
        <taxon>Ustilaginaceae</taxon>
        <taxon>Moesziomyces</taxon>
    </lineage>
</organism>
<keyword evidence="5" id="KW-0418">Kinase</keyword>
<name>M9M182_PSEA3</name>
<feature type="compositionally biased region" description="Low complexity" evidence="3">
    <location>
        <begin position="707"/>
        <end position="726"/>
    </location>
</feature>
<sequence>MSATLPALIVADLLLDHHTKSTTSYQLFFSTRADQPPLHSSTVPRTMPDGAHPFHRIPERQPRPFTTTSTTNGMVYSAESRHPPPPGIFAPTPTSSSASTSGPPGLSPDSAGPSASFKFPASPPLAHADHIPLAAPQPMQPFPRLTSPQPGAEPGSRSGGRSPSPTKRSFNFPMGDPSERWHSIGQASNNATRVPNSTAQRKQSIHSGLTAANASAEPFLGYNELFSPNGSNLPASEASKSANAAALSTSDPMNVAFHSGSSADSRGFSLSSSHDQDVHPHRFGLSPGHYPASARDEGSQMGGHPRSIGHDDFGPRPSYAVGGPGGGAGGPPGMLGMPPNAGNLSPRSIMQLQHHHMQMQSQQHQHQSQQQLLTGLQHQQQSQQQQQQPPTQQQFGLQAGIGNAASLAAPGGPAEEITTVFIVGFPDDMSEREFANMFLFAKGFEASTLKIPAGLGSAAPNGRVPDVNGPLPSGPGGPYQSVNMPGFDPTGGMAPGWEDQNLSLGLNRAGVNDAFSPLAGVPGMPNALGSANNQSAMAAGKIKQIIGFAKFRTRADALEARDALNGRKVDAEKGCVLKTEMAKKNLHTKQRPVLAAPGFPEGASGPLPPSSSVGGPPPPFAIGGPFDPRAGQQLNGPPSQAGPFGPFAKGPGGFEPFTANGPSTTPGDLLSPHEMFGGPDFFSPGNNPALRSSIGGTSVMDHPGRSTGPTPASQTQQQQSQGSVGPEKWGGPMGPIDYYGPESGPGPIGAPGRGLQGGPASSLQAQSGAQRPEWPAVGSPPPGLYGAGASAQRPPFARQGSRGVGPIGGATQDQGPGTGATTSRSDEGGKVENIHSNSPPSSASPEDPQQQPASVVTRFGSLKLNSPPSGDDGPAAAGVRPPQQAPSPDLPSPTGRNVVGDNHPPVNTLFVGNLPSNASSAVLSQIEDQLRAVFSSCRGFRQFSFRLKSNGPMCFVEFEDVHTASKAMSELNGHSLGGAIKNGGIRLSFSKNPLFRMNSNSAMYSAANGVGGGNAGSTASQEGGANAPLSLGSASETLAATPSSILHRRFARFTMATASDAVDFDLETVNNVEEAAYQDGYQQGFDHGALHGTFEGRELGREKGFELWEEVAFYQGLAKVWKQCLEQAEAAGHASRKQSKQLQHLAGLEKLISFFPTTNTSEPSTDLRPTEPTDEVGEESEDAEAETTNDDELAKLDMLALLEKIRAKYRLTCSVLGIAPQRAPSLAQIGRSRQDDESDSVARAESKSVLVAGKLVDPTQLKY</sequence>
<feature type="compositionally biased region" description="Polar residues" evidence="3">
    <location>
        <begin position="811"/>
        <end position="823"/>
    </location>
</feature>
<dbReference type="PROSITE" id="PS50102">
    <property type="entry name" value="RRM"/>
    <property type="match status" value="1"/>
</dbReference>
<dbReference type="InterPro" id="IPR019191">
    <property type="entry name" value="Essential_protein_Yae1_N"/>
</dbReference>
<dbReference type="Gene3D" id="3.30.70.330">
    <property type="match status" value="2"/>
</dbReference>
<feature type="compositionally biased region" description="Low complexity" evidence="3">
    <location>
        <begin position="642"/>
        <end position="657"/>
    </location>
</feature>
<accession>M9M182</accession>
<evidence type="ECO:0000313" key="5">
    <source>
        <dbReference type="EMBL" id="GAC77394.1"/>
    </source>
</evidence>
<keyword evidence="5" id="KW-0808">Transferase</keyword>
<feature type="compositionally biased region" description="Low complexity" evidence="3">
    <location>
        <begin position="600"/>
        <end position="614"/>
    </location>
</feature>
<reference evidence="6" key="1">
    <citation type="journal article" date="2013" name="Genome Announc.">
        <title>Genome sequence of the basidiomycetous yeast Pseudozyma antarctica T-34, a producer of the glycolipid biosurfactants mannosylerythritol lipids.</title>
        <authorList>
            <person name="Morita T."/>
            <person name="Koike H."/>
            <person name="Koyama Y."/>
            <person name="Hagiwara H."/>
            <person name="Ito E."/>
            <person name="Fukuoka T."/>
            <person name="Imura T."/>
            <person name="Machida M."/>
            <person name="Kitamoto D."/>
        </authorList>
    </citation>
    <scope>NUCLEOTIDE SEQUENCE [LARGE SCALE GENOMIC DNA]</scope>
    <source>
        <strain evidence="6">T-34</strain>
    </source>
</reference>
<feature type="compositionally biased region" description="Basic and acidic residues" evidence="3">
    <location>
        <begin position="824"/>
        <end position="833"/>
    </location>
</feature>
<feature type="region of interest" description="Disordered" evidence="3">
    <location>
        <begin position="1156"/>
        <end position="1188"/>
    </location>
</feature>
<evidence type="ECO:0000256" key="1">
    <source>
        <dbReference type="ARBA" id="ARBA00022884"/>
    </source>
</evidence>
<dbReference type="AlphaFoldDB" id="M9M182"/>
<feature type="region of interest" description="Disordered" evidence="3">
    <location>
        <begin position="257"/>
        <end position="396"/>
    </location>
</feature>
<dbReference type="GO" id="GO:0016301">
    <property type="term" value="F:kinase activity"/>
    <property type="evidence" value="ECO:0007669"/>
    <property type="project" value="UniProtKB-KW"/>
</dbReference>
<feature type="compositionally biased region" description="Gly residues" evidence="3">
    <location>
        <begin position="746"/>
        <end position="757"/>
    </location>
</feature>
<dbReference type="SUPFAM" id="SSF54928">
    <property type="entry name" value="RNA-binding domain, RBD"/>
    <property type="match status" value="1"/>
</dbReference>
<proteinExistence type="predicted"/>
<feature type="compositionally biased region" description="Low complexity" evidence="3">
    <location>
        <begin position="334"/>
        <end position="343"/>
    </location>
</feature>
<dbReference type="STRING" id="1151754.M9M182"/>
<dbReference type="Pfam" id="PF00076">
    <property type="entry name" value="RRM_1"/>
    <property type="match status" value="1"/>
</dbReference>
<dbReference type="FunFam" id="3.30.70.330:FF:000428">
    <property type="entry name" value="Related to WHI3-involved in regulation of cell size"/>
    <property type="match status" value="1"/>
</dbReference>
<dbReference type="SMART" id="SM00360">
    <property type="entry name" value="RRM"/>
    <property type="match status" value="2"/>
</dbReference>
<feature type="compositionally biased region" description="Low complexity" evidence="3">
    <location>
        <begin position="358"/>
        <end position="396"/>
    </location>
</feature>
<feature type="region of interest" description="Disordered" evidence="3">
    <location>
        <begin position="595"/>
        <end position="904"/>
    </location>
</feature>
<evidence type="ECO:0000313" key="6">
    <source>
        <dbReference type="Proteomes" id="UP000011976"/>
    </source>
</evidence>
<feature type="compositionally biased region" description="Gly residues" evidence="3">
    <location>
        <begin position="322"/>
        <end position="333"/>
    </location>
</feature>
<feature type="domain" description="RRM" evidence="4">
    <location>
        <begin position="907"/>
        <end position="992"/>
    </location>
</feature>
<feature type="compositionally biased region" description="Polar residues" evidence="3">
    <location>
        <begin position="759"/>
        <end position="769"/>
    </location>
</feature>
<evidence type="ECO:0000256" key="2">
    <source>
        <dbReference type="PROSITE-ProRule" id="PRU00176"/>
    </source>
</evidence>
<dbReference type="OrthoDB" id="48036at2759"/>
<feature type="compositionally biased region" description="Low complexity" evidence="3">
    <location>
        <begin position="89"/>
        <end position="126"/>
    </location>
</feature>
<dbReference type="Pfam" id="PF09811">
    <property type="entry name" value="Yae1_N"/>
    <property type="match status" value="1"/>
</dbReference>
<evidence type="ECO:0000259" key="4">
    <source>
        <dbReference type="PROSITE" id="PS50102"/>
    </source>
</evidence>
<dbReference type="PANTHER" id="PTHR10501">
    <property type="entry name" value="U1 SMALL NUCLEAR RIBONUCLEOPROTEIN A/U2 SMALL NUCLEAR RIBONUCLEOPROTEIN B"/>
    <property type="match status" value="1"/>
</dbReference>
<feature type="compositionally biased region" description="Polar residues" evidence="3">
    <location>
        <begin position="64"/>
        <end position="74"/>
    </location>
</feature>
<protein>
    <submittedName>
        <fullName evidence="5">Casein kinase</fullName>
    </submittedName>
</protein>
<feature type="compositionally biased region" description="Polar residues" evidence="3">
    <location>
        <begin position="35"/>
        <end position="44"/>
    </location>
</feature>
<feature type="compositionally biased region" description="Polar residues" evidence="3">
    <location>
        <begin position="259"/>
        <end position="273"/>
    </location>
</feature>
<feature type="compositionally biased region" description="Polar residues" evidence="3">
    <location>
        <begin position="684"/>
        <end position="696"/>
    </location>
</feature>
<feature type="region of interest" description="Disordered" evidence="3">
    <location>
        <begin position="35"/>
        <end position="183"/>
    </location>
</feature>
<dbReference type="GO" id="GO:0003723">
    <property type="term" value="F:RNA binding"/>
    <property type="evidence" value="ECO:0007669"/>
    <property type="project" value="UniProtKB-UniRule"/>
</dbReference>
<dbReference type="Proteomes" id="UP000011976">
    <property type="component" value="Unassembled WGS sequence"/>
</dbReference>
<feature type="compositionally biased region" description="Low complexity" evidence="3">
    <location>
        <begin position="150"/>
        <end position="165"/>
    </location>
</feature>
<dbReference type="InterPro" id="IPR035979">
    <property type="entry name" value="RBD_domain_sf"/>
</dbReference>